<comment type="similarity">
    <text evidence="1">Belongs to the RdRP family.</text>
</comment>
<dbReference type="GO" id="GO:0031380">
    <property type="term" value="C:nuclear RNA-directed RNA polymerase complex"/>
    <property type="evidence" value="ECO:0007669"/>
    <property type="project" value="TreeGrafter"/>
</dbReference>
<comment type="catalytic activity">
    <reaction evidence="1">
        <text>RNA(n) + a ribonucleoside 5'-triphosphate = RNA(n+1) + diphosphate</text>
        <dbReference type="Rhea" id="RHEA:21248"/>
        <dbReference type="Rhea" id="RHEA-COMP:14527"/>
        <dbReference type="Rhea" id="RHEA-COMP:17342"/>
        <dbReference type="ChEBI" id="CHEBI:33019"/>
        <dbReference type="ChEBI" id="CHEBI:61557"/>
        <dbReference type="ChEBI" id="CHEBI:140395"/>
        <dbReference type="EC" id="2.7.7.48"/>
    </reaction>
</comment>
<keyword evidence="1" id="KW-0696">RNA-directed RNA polymerase</keyword>
<keyword evidence="1" id="KW-0548">Nucleotidyltransferase</keyword>
<evidence type="ECO:0000313" key="3">
    <source>
        <dbReference type="EMBL" id="TFY68358.1"/>
    </source>
</evidence>
<dbReference type="GO" id="GO:0030422">
    <property type="term" value="P:siRNA processing"/>
    <property type="evidence" value="ECO:0007669"/>
    <property type="project" value="TreeGrafter"/>
</dbReference>
<dbReference type="InterPro" id="IPR057596">
    <property type="entry name" value="RDRP_core"/>
</dbReference>
<feature type="domain" description="RDRP core" evidence="2">
    <location>
        <begin position="423"/>
        <end position="1014"/>
    </location>
</feature>
<evidence type="ECO:0000259" key="2">
    <source>
        <dbReference type="Pfam" id="PF05183"/>
    </source>
</evidence>
<dbReference type="PANTHER" id="PTHR23079">
    <property type="entry name" value="RNA-DEPENDENT RNA POLYMERASE"/>
    <property type="match status" value="1"/>
</dbReference>
<dbReference type="GO" id="GO:0003723">
    <property type="term" value="F:RNA binding"/>
    <property type="evidence" value="ECO:0007669"/>
    <property type="project" value="UniProtKB-KW"/>
</dbReference>
<dbReference type="Proteomes" id="UP000298390">
    <property type="component" value="Unassembled WGS sequence"/>
</dbReference>
<protein>
    <recommendedName>
        <fullName evidence="1">RNA-dependent RNA polymerase</fullName>
        <ecNumber evidence="1">2.7.7.48</ecNumber>
    </recommendedName>
</protein>
<organism evidence="3 4">
    <name type="scientific">Rhodofomes roseus</name>
    <dbReference type="NCBI Taxonomy" id="34475"/>
    <lineage>
        <taxon>Eukaryota</taxon>
        <taxon>Fungi</taxon>
        <taxon>Dikarya</taxon>
        <taxon>Basidiomycota</taxon>
        <taxon>Agaricomycotina</taxon>
        <taxon>Agaricomycetes</taxon>
        <taxon>Polyporales</taxon>
        <taxon>Rhodofomes</taxon>
    </lineage>
</organism>
<dbReference type="EMBL" id="SEKV01000032">
    <property type="protein sequence ID" value="TFY68358.1"/>
    <property type="molecule type" value="Genomic_DNA"/>
</dbReference>
<evidence type="ECO:0000256" key="1">
    <source>
        <dbReference type="RuleBase" id="RU363098"/>
    </source>
</evidence>
<dbReference type="InterPro" id="IPR007855">
    <property type="entry name" value="RDRP"/>
</dbReference>
<keyword evidence="1" id="KW-0694">RNA-binding</keyword>
<sequence>MDIFMRNIAFNVDQRALKIQLAPILHGPEYTSSPSSAPINFEVRIFKSNRGRTKSGVITVPTVQIAQRFLEEYGQPNPKKRVWHGTTIVFQESNKAPLPSVLETVRRLPYVDPRVLQEREARASEVQGMIVTIAVLQFGWVCRDEVFSIEWDKRPPYKAELTYDGERREFRVKWDESTLTRFIAIRTSSIYWTGAGRDSSGEHAIFFYLNHAPSYETQAHDADLLEMFSQLLSPRGSQGPKRQRWSAFDADHEPVAPYTSLAIRIVCPSSAGVETYRKLAKIAHTAAATSPYPFDRRNVFAPNIRQRYDTWIANLPWILAFQIEGLLRSHLTDMQELLDVLRPSIQDTLRRNGAASTAAIMRDFHLRAKAVYWTGGDTAEQTAQTSVVELFTLARKEYLAKPPALGSPTVEDADLFECLHVAVTPTTMYLEGPFPERSNRVMRRYKANQESFMRVSFLDETQLTYRFDRDIDGRDLIRRRVRHFLVDGLTIAGRRFEFLAYSQSALKEHAVWFVKPFRDAQTNSVVSAATIIASLGTFRNLAYDPTLIRCPARYAARISQAFTATDSSLSAEAEEMIPIPDLKTYDLKYCFTDGVGTISSELARAIWGELRAKGRRAGRARTYPRLYQIRLGGSKGMLSVDYKLQGRVIGLRPSMVKFDAPDSLSIEIARAFDRPGKYYLNRPLIMLLEGLGVPYETFQTLQDDAVRDAQESTESLERSARLLEAYGLGASYRITSTMLNLHRLGVGPLTEDIFWQQMMDFAVNHVLRELKHRARIPVPEGWTLVGAADIHGYLNEGEIFACVDPPGVTGVIYLEGPILISRSPTIHPGDVQMVHAIGRPPAGSPFEKESLRNGVIFSIHGHRPLPSYLGGGDLDGDVYNVTPMRELHPSRAYEPASYEPAKRKLVDHESTMEDVADFVAEYISSDTLGIIAINWLIIADQNPQGILHQDCLTLAQLHSDAVDYPKSGNPVPIEKIPRLYSRAKPDWNAPETHIRESAEYYESERAIGRLFRSIELPALRTVARAVRFQRRHIDDSPEHSVQDVVAEFRESDPTQDNFVLRTVERKIMEYIPLSEESVADDVIKTLYQLFESYTSQLRGICAAHALSYSRSALLTEEEALVGTIVAKTSQPRKRTDMMSRLREQTASVVKAVRTEISGVDGTSAETSLERAWVAYKVALIQDDYFGARSFAWVALGEIFDAIRDIEEEDKRLLR</sequence>
<accession>A0A4Y9Z376</accession>
<gene>
    <name evidence="3" type="ORF">EVJ58_g1048</name>
</gene>
<dbReference type="EC" id="2.7.7.48" evidence="1"/>
<keyword evidence="1" id="KW-0808">Transferase</keyword>
<evidence type="ECO:0000313" key="4">
    <source>
        <dbReference type="Proteomes" id="UP000298390"/>
    </source>
</evidence>
<reference evidence="3 4" key="1">
    <citation type="submission" date="2019-01" db="EMBL/GenBank/DDBJ databases">
        <title>Genome sequencing of the rare red list fungi Fomitopsis rosea.</title>
        <authorList>
            <person name="Buettner E."/>
            <person name="Kellner H."/>
        </authorList>
    </citation>
    <scope>NUCLEOTIDE SEQUENCE [LARGE SCALE GENOMIC DNA]</scope>
    <source>
        <strain evidence="3 4">DSM 105464</strain>
    </source>
</reference>
<dbReference type="Pfam" id="PF05183">
    <property type="entry name" value="RdRP"/>
    <property type="match status" value="1"/>
</dbReference>
<dbReference type="STRING" id="34475.A0A4Y9Z376"/>
<comment type="caution">
    <text evidence="3">The sequence shown here is derived from an EMBL/GenBank/DDBJ whole genome shotgun (WGS) entry which is preliminary data.</text>
</comment>
<dbReference type="GO" id="GO:0003968">
    <property type="term" value="F:RNA-directed RNA polymerase activity"/>
    <property type="evidence" value="ECO:0007669"/>
    <property type="project" value="UniProtKB-KW"/>
</dbReference>
<name>A0A4Y9Z376_9APHY</name>
<proteinExistence type="inferred from homology"/>
<dbReference type="AlphaFoldDB" id="A0A4Y9Z376"/>
<dbReference type="PANTHER" id="PTHR23079:SF55">
    <property type="entry name" value="RNA-DIRECTED RNA POLYMERASE"/>
    <property type="match status" value="1"/>
</dbReference>